<gene>
    <name evidence="7" type="ORF">HAQ05_02400</name>
</gene>
<dbReference type="SUPFAM" id="SSF103473">
    <property type="entry name" value="MFS general substrate transporter"/>
    <property type="match status" value="1"/>
</dbReference>
<keyword evidence="2" id="KW-0813">Transport</keyword>
<proteinExistence type="predicted"/>
<evidence type="ECO:0000313" key="7">
    <source>
        <dbReference type="EMBL" id="MBD1597563.1"/>
    </source>
</evidence>
<feature type="transmembrane region" description="Helical" evidence="6">
    <location>
        <begin position="18"/>
        <end position="36"/>
    </location>
</feature>
<dbReference type="EMBL" id="JAAOCA010000002">
    <property type="protein sequence ID" value="MBD1597563.1"/>
    <property type="molecule type" value="Genomic_DNA"/>
</dbReference>
<dbReference type="InterPro" id="IPR011701">
    <property type="entry name" value="MFS"/>
</dbReference>
<reference evidence="7 8" key="1">
    <citation type="journal article" date="2020" name="Insects">
        <title>Bacteria Belonging to Pseudomonas typographi sp. nov. from the Bark Beetle Ips typographus Have Genomic Potential to Aid in the Host Ecology.</title>
        <authorList>
            <person name="Peral-Aranega E."/>
            <person name="Saati-Santamaria Z."/>
            <person name="Kolarik M."/>
            <person name="Rivas R."/>
            <person name="Garcia-Fraile P."/>
        </authorList>
    </citation>
    <scope>NUCLEOTIDE SEQUENCE [LARGE SCALE GENOMIC DNA]</scope>
    <source>
        <strain evidence="7 8">CA3A</strain>
    </source>
</reference>
<feature type="transmembrane region" description="Helical" evidence="6">
    <location>
        <begin position="116"/>
        <end position="134"/>
    </location>
</feature>
<sequence>MCAPIAGNLTNRFNATHVSSIGVLIFCLGLGALIFLPERPSVGDFLWRVVLCGMGYGFFLPPNNKEMFANAAKTRTATASGVLSTARTTGQSIVAALVAMVLALMGGLSGSTEGEFSVYVFAFACAISALSLLASMARIYKRQDQDLAL</sequence>
<keyword evidence="5 6" id="KW-0472">Membrane</keyword>
<feature type="transmembrane region" description="Helical" evidence="6">
    <location>
        <begin position="93"/>
        <end position="110"/>
    </location>
</feature>
<accession>A0ABR7YWK2</accession>
<evidence type="ECO:0000256" key="6">
    <source>
        <dbReference type="SAM" id="Phobius"/>
    </source>
</evidence>
<evidence type="ECO:0000256" key="3">
    <source>
        <dbReference type="ARBA" id="ARBA00022692"/>
    </source>
</evidence>
<keyword evidence="4 6" id="KW-1133">Transmembrane helix</keyword>
<evidence type="ECO:0000256" key="5">
    <source>
        <dbReference type="ARBA" id="ARBA00023136"/>
    </source>
</evidence>
<name>A0ABR7YWK2_9PSED</name>
<dbReference type="InterPro" id="IPR036259">
    <property type="entry name" value="MFS_trans_sf"/>
</dbReference>
<comment type="subcellular location">
    <subcellularLocation>
        <location evidence="1">Membrane</location>
        <topology evidence="1">Multi-pass membrane protein</topology>
    </subcellularLocation>
</comment>
<dbReference type="Gene3D" id="1.20.1250.20">
    <property type="entry name" value="MFS general substrate transporter like domains"/>
    <property type="match status" value="1"/>
</dbReference>
<dbReference type="Proteomes" id="UP000805841">
    <property type="component" value="Unassembled WGS sequence"/>
</dbReference>
<evidence type="ECO:0000313" key="8">
    <source>
        <dbReference type="Proteomes" id="UP000805841"/>
    </source>
</evidence>
<evidence type="ECO:0000256" key="2">
    <source>
        <dbReference type="ARBA" id="ARBA00022448"/>
    </source>
</evidence>
<protein>
    <submittedName>
        <fullName evidence="7">MFS transporter</fullName>
    </submittedName>
</protein>
<dbReference type="PANTHER" id="PTHR42718:SF9">
    <property type="entry name" value="MAJOR FACILITATOR SUPERFAMILY MULTIDRUG TRANSPORTER MFSC"/>
    <property type="match status" value="1"/>
</dbReference>
<evidence type="ECO:0000256" key="1">
    <source>
        <dbReference type="ARBA" id="ARBA00004141"/>
    </source>
</evidence>
<organism evidence="7 8">
    <name type="scientific">Pseudomonas typographi</name>
    <dbReference type="NCBI Taxonomy" id="2715964"/>
    <lineage>
        <taxon>Bacteria</taxon>
        <taxon>Pseudomonadati</taxon>
        <taxon>Pseudomonadota</taxon>
        <taxon>Gammaproteobacteria</taxon>
        <taxon>Pseudomonadales</taxon>
        <taxon>Pseudomonadaceae</taxon>
        <taxon>Pseudomonas</taxon>
    </lineage>
</organism>
<comment type="caution">
    <text evidence="7">The sequence shown here is derived from an EMBL/GenBank/DDBJ whole genome shotgun (WGS) entry which is preliminary data.</text>
</comment>
<dbReference type="Pfam" id="PF07690">
    <property type="entry name" value="MFS_1"/>
    <property type="match status" value="1"/>
</dbReference>
<keyword evidence="3 6" id="KW-0812">Transmembrane</keyword>
<keyword evidence="8" id="KW-1185">Reference proteome</keyword>
<dbReference type="PANTHER" id="PTHR42718">
    <property type="entry name" value="MAJOR FACILITATOR SUPERFAMILY MULTIDRUG TRANSPORTER MFSC"/>
    <property type="match status" value="1"/>
</dbReference>
<dbReference type="RefSeq" id="WP_190416984.1">
    <property type="nucleotide sequence ID" value="NZ_JAAOCA010000002.1"/>
</dbReference>
<evidence type="ECO:0000256" key="4">
    <source>
        <dbReference type="ARBA" id="ARBA00022989"/>
    </source>
</evidence>